<gene>
    <name evidence="2" type="ORF">AMST5_04322</name>
</gene>
<dbReference type="EMBL" id="OY288114">
    <property type="protein sequence ID" value="CAJ0893647.1"/>
    <property type="molecule type" value="Genomic_DNA"/>
</dbReference>
<organism evidence="2">
    <name type="scientific">freshwater sediment metagenome</name>
    <dbReference type="NCBI Taxonomy" id="556182"/>
    <lineage>
        <taxon>unclassified sequences</taxon>
        <taxon>metagenomes</taxon>
        <taxon>ecological metagenomes</taxon>
    </lineage>
</organism>
<feature type="transmembrane region" description="Helical" evidence="1">
    <location>
        <begin position="43"/>
        <end position="59"/>
    </location>
</feature>
<dbReference type="AlphaFoldDB" id="A0AA48M3N4"/>
<feature type="transmembrane region" description="Helical" evidence="1">
    <location>
        <begin position="65"/>
        <end position="87"/>
    </location>
</feature>
<keyword evidence="1" id="KW-0472">Membrane</keyword>
<sequence>MIVPPKDRIEVVLMADQPNPTHLWLQSTTELARRYDFNKEKSFRVMAGAVALLLFMFFLSPGGTVILLLLSLIIFFPLSLVGMAGYFRGG</sequence>
<keyword evidence="1" id="KW-1133">Transmembrane helix</keyword>
<keyword evidence="1" id="KW-0812">Transmembrane</keyword>
<reference evidence="2" key="1">
    <citation type="submission" date="2023-07" db="EMBL/GenBank/DDBJ databases">
        <authorList>
            <person name="Pelsma A.J. K."/>
        </authorList>
    </citation>
    <scope>NUCLEOTIDE SEQUENCE</scope>
</reference>
<proteinExistence type="predicted"/>
<protein>
    <submittedName>
        <fullName evidence="2">Uncharacterized protein</fullName>
    </submittedName>
</protein>
<name>A0AA48M3N4_9ZZZZ</name>
<evidence type="ECO:0000256" key="1">
    <source>
        <dbReference type="SAM" id="Phobius"/>
    </source>
</evidence>
<evidence type="ECO:0000313" key="2">
    <source>
        <dbReference type="EMBL" id="CAJ0893647.1"/>
    </source>
</evidence>
<accession>A0AA48M3N4</accession>